<reference evidence="2" key="1">
    <citation type="journal article" date="2019" name="Int. J. Syst. Evol. Microbiol.">
        <title>The Global Catalogue of Microorganisms (GCM) 10K type strain sequencing project: providing services to taxonomists for standard genome sequencing and annotation.</title>
        <authorList>
            <consortium name="The Broad Institute Genomics Platform"/>
            <consortium name="The Broad Institute Genome Sequencing Center for Infectious Disease"/>
            <person name="Wu L."/>
            <person name="Ma J."/>
        </authorList>
    </citation>
    <scope>NUCLEOTIDE SEQUENCE [LARGE SCALE GENOMIC DNA]</scope>
    <source>
        <strain evidence="2">JCM 3369</strain>
    </source>
</reference>
<proteinExistence type="predicted"/>
<dbReference type="SUPFAM" id="SSF54427">
    <property type="entry name" value="NTF2-like"/>
    <property type="match status" value="1"/>
</dbReference>
<dbReference type="RefSeq" id="WP_160822729.1">
    <property type="nucleotide sequence ID" value="NZ_JBHSXE010000001.1"/>
</dbReference>
<sequence>MGDDASRLSADTRSVLARRAEAVARAFAGEGSFADVLRFHAEDYVWLSPTGVRVGHDEAMRQHARRMAHLPPEAMAGTRVLRQEVAGEYAFTLFKTDTIPFGTDTYRVVDGQVVFHSNAVYLPERYRAAILRPPDADR</sequence>
<dbReference type="Proteomes" id="UP001596380">
    <property type="component" value="Unassembled WGS sequence"/>
</dbReference>
<name>A0ABW2CYX7_9ACTN</name>
<comment type="caution">
    <text evidence="1">The sequence shown here is derived from an EMBL/GenBank/DDBJ whole genome shotgun (WGS) entry which is preliminary data.</text>
</comment>
<keyword evidence="2" id="KW-1185">Reference proteome</keyword>
<evidence type="ECO:0000313" key="2">
    <source>
        <dbReference type="Proteomes" id="UP001596380"/>
    </source>
</evidence>
<dbReference type="EMBL" id="JBHSXS010000067">
    <property type="protein sequence ID" value="MFC6887058.1"/>
    <property type="molecule type" value="Genomic_DNA"/>
</dbReference>
<organism evidence="1 2">
    <name type="scientific">Actinomadura yumaensis</name>
    <dbReference type="NCBI Taxonomy" id="111807"/>
    <lineage>
        <taxon>Bacteria</taxon>
        <taxon>Bacillati</taxon>
        <taxon>Actinomycetota</taxon>
        <taxon>Actinomycetes</taxon>
        <taxon>Streptosporangiales</taxon>
        <taxon>Thermomonosporaceae</taxon>
        <taxon>Actinomadura</taxon>
    </lineage>
</organism>
<accession>A0ABW2CYX7</accession>
<protein>
    <submittedName>
        <fullName evidence="1">Nuclear transport factor 2 family protein</fullName>
    </submittedName>
</protein>
<gene>
    <name evidence="1" type="ORF">ACFQKB_45345</name>
</gene>
<dbReference type="Gene3D" id="3.10.450.50">
    <property type="match status" value="1"/>
</dbReference>
<dbReference type="InterPro" id="IPR032710">
    <property type="entry name" value="NTF2-like_dom_sf"/>
</dbReference>
<evidence type="ECO:0000313" key="1">
    <source>
        <dbReference type="EMBL" id="MFC6887058.1"/>
    </source>
</evidence>